<evidence type="ECO:0000256" key="1">
    <source>
        <dbReference type="SAM" id="SignalP"/>
    </source>
</evidence>
<dbReference type="EMBL" id="CP002102">
    <property type="protein sequence ID" value="ADL00415.1"/>
    <property type="molecule type" value="Genomic_DNA"/>
</dbReference>
<dbReference type="OrthoDB" id="9862543at2"/>
<protein>
    <recommendedName>
        <fullName evidence="4">Secreted protein</fullName>
    </recommendedName>
</protein>
<feature type="chain" id="PRO_5003126906" description="Secreted protein" evidence="1">
    <location>
        <begin position="21"/>
        <end position="159"/>
    </location>
</feature>
<organism evidence="2 3">
    <name type="scientific">Brevundimonas subvibrioides (strain ATCC 15264 / DSM 4735 / LMG 14903 / NBRC 16000 / CB 81)</name>
    <name type="common">Caulobacter subvibrioides</name>
    <dbReference type="NCBI Taxonomy" id="633149"/>
    <lineage>
        <taxon>Bacteria</taxon>
        <taxon>Pseudomonadati</taxon>
        <taxon>Pseudomonadota</taxon>
        <taxon>Alphaproteobacteria</taxon>
        <taxon>Caulobacterales</taxon>
        <taxon>Caulobacteraceae</taxon>
        <taxon>Brevundimonas</taxon>
    </lineage>
</organism>
<accession>D9QNY2</accession>
<dbReference type="AlphaFoldDB" id="D9QNY2"/>
<name>D9QNY2_BRESC</name>
<dbReference type="Proteomes" id="UP000002696">
    <property type="component" value="Chromosome"/>
</dbReference>
<dbReference type="KEGG" id="bsb:Bresu_1103"/>
<reference evidence="3" key="1">
    <citation type="journal article" date="2011" name="J. Bacteriol.">
        <title>Genome sequences of eight morphologically diverse alphaproteobacteria.</title>
        <authorList>
            <consortium name="US DOE Joint Genome Institute"/>
            <person name="Brown P.J."/>
            <person name="Kysela D.T."/>
            <person name="Buechlein A."/>
            <person name="Hemmerich C."/>
            <person name="Brun Y.V."/>
        </authorList>
    </citation>
    <scope>NUCLEOTIDE SEQUENCE [LARGE SCALE GENOMIC DNA]</scope>
    <source>
        <strain evidence="3">ATCC 15264 / DSM 4735 / LMG 14903 / NBRC 16000 / CB 81</strain>
    </source>
</reference>
<dbReference type="HOGENOM" id="CLU_1657464_0_0_5"/>
<keyword evidence="3" id="KW-1185">Reference proteome</keyword>
<gene>
    <name evidence="2" type="ordered locus">Bresu_1103</name>
</gene>
<dbReference type="STRING" id="633149.Bresu_1103"/>
<evidence type="ECO:0000313" key="2">
    <source>
        <dbReference type="EMBL" id="ADL00415.1"/>
    </source>
</evidence>
<evidence type="ECO:0000313" key="3">
    <source>
        <dbReference type="Proteomes" id="UP000002696"/>
    </source>
</evidence>
<proteinExistence type="predicted"/>
<feature type="signal peptide" evidence="1">
    <location>
        <begin position="1"/>
        <end position="20"/>
    </location>
</feature>
<dbReference type="InParanoid" id="D9QNY2"/>
<dbReference type="RefSeq" id="WP_013268518.1">
    <property type="nucleotide sequence ID" value="NC_014375.1"/>
</dbReference>
<evidence type="ECO:0008006" key="4">
    <source>
        <dbReference type="Google" id="ProtNLM"/>
    </source>
</evidence>
<sequence>MIPRLAICGSVLTLTSMAGAGAAWGQDAIAPATASVSIPNGTTASLNWNGRGQSRDGVPVCVSSPTGRYEISIRTASGLGLVGRQAVPYVVAFESAGTSSSAVLSGTTSVARFEGVVDPARTCASGPNARIIVSLDTMAATAATSGNYSDQVTIAVEPR</sequence>
<keyword evidence="1" id="KW-0732">Signal</keyword>